<reference evidence="2" key="1">
    <citation type="submission" date="2021-06" db="EMBL/GenBank/DDBJ databases">
        <authorList>
            <person name="Kallberg Y."/>
            <person name="Tangrot J."/>
            <person name="Rosling A."/>
        </authorList>
    </citation>
    <scope>NUCLEOTIDE SEQUENCE</scope>
    <source>
        <strain evidence="2">UK204</strain>
    </source>
</reference>
<comment type="caution">
    <text evidence="2">The sequence shown here is derived from an EMBL/GenBank/DDBJ whole genome shotgun (WGS) entry which is preliminary data.</text>
</comment>
<dbReference type="EMBL" id="CAJVPQ010007241">
    <property type="protein sequence ID" value="CAG8694531.1"/>
    <property type="molecule type" value="Genomic_DNA"/>
</dbReference>
<proteinExistence type="predicted"/>
<organism evidence="2 3">
    <name type="scientific">Funneliformis caledonium</name>
    <dbReference type="NCBI Taxonomy" id="1117310"/>
    <lineage>
        <taxon>Eukaryota</taxon>
        <taxon>Fungi</taxon>
        <taxon>Fungi incertae sedis</taxon>
        <taxon>Mucoromycota</taxon>
        <taxon>Glomeromycotina</taxon>
        <taxon>Glomeromycetes</taxon>
        <taxon>Glomerales</taxon>
        <taxon>Glomeraceae</taxon>
        <taxon>Funneliformis</taxon>
    </lineage>
</organism>
<dbReference type="AlphaFoldDB" id="A0A9N9EWV3"/>
<dbReference type="InterPro" id="IPR003615">
    <property type="entry name" value="HNH_nuc"/>
</dbReference>
<protein>
    <submittedName>
        <fullName evidence="2">9710_t:CDS:1</fullName>
    </submittedName>
</protein>
<dbReference type="Pfam" id="PF13392">
    <property type="entry name" value="HNH_3"/>
    <property type="match status" value="2"/>
</dbReference>
<name>A0A9N9EWV3_9GLOM</name>
<dbReference type="Gene3D" id="1.10.10.10">
    <property type="entry name" value="Winged helix-like DNA-binding domain superfamily/Winged helix DNA-binding domain"/>
    <property type="match status" value="2"/>
</dbReference>
<sequence length="1033" mass="118651">IRKSTSSGDKFKIVVALKDFNRSITSIPPTLLKSLKTFLPLDMMINNTVDIIMEVWLPVATSSDLLVSNLGRIKNKKGLKVNNVYKNIAVHILVARAFIPNPENKPHINHINGIKHDNRADNLEWVTPKENAERRVFPNHGRIGSRKIVQITLDGNVVQIWDSIRFASRALKISETCISECCSGKQKTSGGWRWMYYEDHIKPDPNEEWREIKLDSRKFRVSSLGRIQLTNGEITQGSLHIGYRKVAREGYLVHRLVALAFCPKEEGKEYVNHIDGNPTNNSASNLEWCTQKENTQHAVRLGLRNSRDSNRYQRPIRQIFDDGSTREFPSIAEAQRTTGINQSNIGVVCRGLRAYAGGYRWEEFFIIVKIAQNRKYMKSLCSECTCLLFLDFLVADSSLEVCMIAIGVISASCETYSSPARRTIGLAKGRTFSPSRTSTETYSSPARRTIGLGGDKKFMHHAKHGVISSRYTRDNHCKHPFFELNAGQGPHNSGQNRDNSDQGAYFRGCFLTAKYNFNMVWVPPEHLKLIVDNYFFETMWNDWSLVEFLETKKSQILAGLQKIAVHHSYKKGLQLILEAKPPEDVSFAIMKQLTQKMTESEEVKMFWKVIISEKKYREQLANVRASASFESNVLKIRGKRFAEEIDDVAQRDIKKVELENDDEDISTPSRIKFETQVEKTENEKVEFDKEQIAFWAGNDKQTNNQKLNLFSTPHKPILTSYKFGIISSKVIPGFKSLKSTLNIRYPEIVNEIETHEEEQRILTSLGTTLKVWLRKTLSASTPEELYGYLREQLQGENITDRDKKLYEIFELTLKEFYLMIKYNPKYALMRYNSERKFLVERVSTPFKLVEYVFGTITTYWIEKEIMSTKATEFVDDPICEPVSKKADALATDLAYNIDVMNMESSGGPFQQDRKHTLEDSEKISNTGVDILLTSLRKFLGASVETAKKLKTYNIQIIEVSLYKPRICKEIEVRSATFPFALSSIGEYMRIFELITYYVDGLHKRQEVIQELSKESNGIKESYVTENHIDVVFY</sequence>
<dbReference type="SUPFAM" id="SSF54060">
    <property type="entry name" value="His-Me finger endonucleases"/>
    <property type="match status" value="2"/>
</dbReference>
<dbReference type="SUPFAM" id="SSF64496">
    <property type="entry name" value="DNA-binding domain of intron-encoded endonucleases"/>
    <property type="match status" value="1"/>
</dbReference>
<dbReference type="Proteomes" id="UP000789570">
    <property type="component" value="Unassembled WGS sequence"/>
</dbReference>
<evidence type="ECO:0000259" key="1">
    <source>
        <dbReference type="SMART" id="SM00507"/>
    </source>
</evidence>
<dbReference type="SMART" id="SM00507">
    <property type="entry name" value="HNHc"/>
    <property type="match status" value="2"/>
</dbReference>
<feature type="non-terminal residue" evidence="2">
    <location>
        <position position="1033"/>
    </location>
</feature>
<gene>
    <name evidence="2" type="ORF">FCALED_LOCUS13143</name>
</gene>
<dbReference type="InterPro" id="IPR044925">
    <property type="entry name" value="His-Me_finger_sf"/>
</dbReference>
<dbReference type="Gene3D" id="3.90.75.20">
    <property type="match status" value="2"/>
</dbReference>
<evidence type="ECO:0000313" key="2">
    <source>
        <dbReference type="EMBL" id="CAG8694531.1"/>
    </source>
</evidence>
<dbReference type="InterPro" id="IPR036388">
    <property type="entry name" value="WH-like_DNA-bd_sf"/>
</dbReference>
<evidence type="ECO:0000313" key="3">
    <source>
        <dbReference type="Proteomes" id="UP000789570"/>
    </source>
</evidence>
<dbReference type="SMART" id="SM00497">
    <property type="entry name" value="IENR1"/>
    <property type="match status" value="2"/>
</dbReference>
<dbReference type="InterPro" id="IPR003647">
    <property type="entry name" value="Intron_nuc_1_rpt"/>
</dbReference>
<accession>A0A9N9EWV3</accession>
<dbReference type="OrthoDB" id="2313536at2759"/>
<feature type="domain" description="HNH nuclease" evidence="1">
    <location>
        <begin position="247"/>
        <end position="295"/>
    </location>
</feature>
<keyword evidence="3" id="KW-1185">Reference proteome</keyword>
<feature type="domain" description="HNH nuclease" evidence="1">
    <location>
        <begin position="84"/>
        <end position="132"/>
    </location>
</feature>